<name>A0ABR3ETB6_9AGAR</name>
<feature type="transmembrane region" description="Helical" evidence="1">
    <location>
        <begin position="72"/>
        <end position="95"/>
    </location>
</feature>
<keyword evidence="1" id="KW-0812">Transmembrane</keyword>
<dbReference type="InterPro" id="IPR045339">
    <property type="entry name" value="DUF6534"/>
</dbReference>
<gene>
    <name evidence="3" type="ORF">V5O48_015890</name>
</gene>
<keyword evidence="4" id="KW-1185">Reference proteome</keyword>
<evidence type="ECO:0000256" key="1">
    <source>
        <dbReference type="SAM" id="Phobius"/>
    </source>
</evidence>
<evidence type="ECO:0000313" key="4">
    <source>
        <dbReference type="Proteomes" id="UP001465976"/>
    </source>
</evidence>
<proteinExistence type="predicted"/>
<dbReference type="Pfam" id="PF20152">
    <property type="entry name" value="DUF6534"/>
    <property type="match status" value="1"/>
</dbReference>
<dbReference type="Proteomes" id="UP001465976">
    <property type="component" value="Unassembled WGS sequence"/>
</dbReference>
<feature type="transmembrane region" description="Helical" evidence="1">
    <location>
        <begin position="142"/>
        <end position="162"/>
    </location>
</feature>
<feature type="transmembrane region" description="Helical" evidence="1">
    <location>
        <begin position="32"/>
        <end position="52"/>
    </location>
</feature>
<keyword evidence="1" id="KW-1133">Transmembrane helix</keyword>
<dbReference type="PANTHER" id="PTHR40465">
    <property type="entry name" value="CHROMOSOME 1, WHOLE GENOME SHOTGUN SEQUENCE"/>
    <property type="match status" value="1"/>
</dbReference>
<organism evidence="3 4">
    <name type="scientific">Marasmius crinis-equi</name>
    <dbReference type="NCBI Taxonomy" id="585013"/>
    <lineage>
        <taxon>Eukaryota</taxon>
        <taxon>Fungi</taxon>
        <taxon>Dikarya</taxon>
        <taxon>Basidiomycota</taxon>
        <taxon>Agaricomycotina</taxon>
        <taxon>Agaricomycetes</taxon>
        <taxon>Agaricomycetidae</taxon>
        <taxon>Agaricales</taxon>
        <taxon>Marasmiineae</taxon>
        <taxon>Marasmiaceae</taxon>
        <taxon>Marasmius</taxon>
    </lineage>
</organism>
<accession>A0ABR3ETB6</accession>
<feature type="transmembrane region" description="Helical" evidence="1">
    <location>
        <begin position="107"/>
        <end position="130"/>
    </location>
</feature>
<feature type="transmembrane region" description="Helical" evidence="1">
    <location>
        <begin position="182"/>
        <end position="204"/>
    </location>
</feature>
<reference evidence="3 4" key="1">
    <citation type="submission" date="2024-02" db="EMBL/GenBank/DDBJ databases">
        <title>A draft genome for the cacao thread blight pathogen Marasmius crinis-equi.</title>
        <authorList>
            <person name="Cohen S.P."/>
            <person name="Baruah I.K."/>
            <person name="Amoako-Attah I."/>
            <person name="Bukari Y."/>
            <person name="Meinhardt L.W."/>
            <person name="Bailey B.A."/>
        </authorList>
    </citation>
    <scope>NUCLEOTIDE SEQUENCE [LARGE SCALE GENOMIC DNA]</scope>
    <source>
        <strain evidence="3 4">GH-76</strain>
    </source>
</reference>
<dbReference type="EMBL" id="JBAHYK010002001">
    <property type="protein sequence ID" value="KAL0566129.1"/>
    <property type="molecule type" value="Genomic_DNA"/>
</dbReference>
<keyword evidence="1" id="KW-0472">Membrane</keyword>
<sequence>MSPQSSLPPGQGGTVDPSANPLALLPTSFDNTLGAILVGGLAATALWGITCVQTFSYFHNHSARDKGLFKTLIAFLWVLDTFDTVLNCHILYFYLVSNYNNPLAIALPVWSVLIHVAITSISNFIIRTMFARRAYRLSGGNIPMTLGILAVSTTDLVVGIIITAKAFKIQSYAELDTLSDLLYLNFAAGTTSDLSVALVLCYLLRRSRTGFNRTDSLLNALMTYTINTGLIVA</sequence>
<protein>
    <recommendedName>
        <fullName evidence="2">DUF6534 domain-containing protein</fullName>
    </recommendedName>
</protein>
<feature type="domain" description="DUF6534" evidence="2">
    <location>
        <begin position="190"/>
        <end position="233"/>
    </location>
</feature>
<comment type="caution">
    <text evidence="3">The sequence shown here is derived from an EMBL/GenBank/DDBJ whole genome shotgun (WGS) entry which is preliminary data.</text>
</comment>
<evidence type="ECO:0000259" key="2">
    <source>
        <dbReference type="Pfam" id="PF20152"/>
    </source>
</evidence>
<dbReference type="PANTHER" id="PTHR40465:SF1">
    <property type="entry name" value="DUF6534 DOMAIN-CONTAINING PROTEIN"/>
    <property type="match status" value="1"/>
</dbReference>
<evidence type="ECO:0000313" key="3">
    <source>
        <dbReference type="EMBL" id="KAL0566129.1"/>
    </source>
</evidence>